<evidence type="ECO:0000256" key="6">
    <source>
        <dbReference type="SAM" id="Phobius"/>
    </source>
</evidence>
<evidence type="ECO:0000313" key="7">
    <source>
        <dbReference type="EMBL" id="MDC5695871.1"/>
    </source>
</evidence>
<dbReference type="RefSeq" id="WP_272460417.1">
    <property type="nucleotide sequence ID" value="NZ_JAPFQL010000003.1"/>
</dbReference>
<reference evidence="7 8" key="1">
    <citation type="submission" date="2022-11" db="EMBL/GenBank/DDBJ databases">
        <title>Anaerobic phenanthrene biodegradation by a DNRA strain PheN6.</title>
        <authorList>
            <person name="Zhang Z."/>
        </authorList>
    </citation>
    <scope>NUCLEOTIDE SEQUENCE [LARGE SCALE GENOMIC DNA]</scope>
    <source>
        <strain evidence="7 8">PheN6</strain>
    </source>
</reference>
<keyword evidence="2" id="KW-1003">Cell membrane</keyword>
<dbReference type="Proteomes" id="UP001150259">
    <property type="component" value="Unassembled WGS sequence"/>
</dbReference>
<feature type="transmembrane region" description="Helical" evidence="6">
    <location>
        <begin position="268"/>
        <end position="290"/>
    </location>
</feature>
<keyword evidence="5 6" id="KW-0472">Membrane</keyword>
<proteinExistence type="predicted"/>
<evidence type="ECO:0000256" key="5">
    <source>
        <dbReference type="ARBA" id="ARBA00023136"/>
    </source>
</evidence>
<gene>
    <name evidence="7" type="ORF">OO014_01265</name>
</gene>
<feature type="transmembrane region" description="Helical" evidence="6">
    <location>
        <begin position="92"/>
        <end position="117"/>
    </location>
</feature>
<evidence type="ECO:0000256" key="1">
    <source>
        <dbReference type="ARBA" id="ARBA00004651"/>
    </source>
</evidence>
<name>A0ABT5GC90_9MICO</name>
<evidence type="ECO:0000313" key="8">
    <source>
        <dbReference type="Proteomes" id="UP001150259"/>
    </source>
</evidence>
<dbReference type="InterPro" id="IPR002797">
    <property type="entry name" value="Polysacc_synth"/>
</dbReference>
<feature type="transmembrane region" description="Helical" evidence="6">
    <location>
        <begin position="153"/>
        <end position="172"/>
    </location>
</feature>
<feature type="transmembrane region" description="Helical" evidence="6">
    <location>
        <begin position="302"/>
        <end position="324"/>
    </location>
</feature>
<dbReference type="InterPro" id="IPR050833">
    <property type="entry name" value="Poly_Biosynth_Transport"/>
</dbReference>
<feature type="transmembrane region" description="Helical" evidence="6">
    <location>
        <begin position="178"/>
        <end position="200"/>
    </location>
</feature>
<keyword evidence="4 6" id="KW-1133">Transmembrane helix</keyword>
<evidence type="ECO:0000256" key="4">
    <source>
        <dbReference type="ARBA" id="ARBA00022989"/>
    </source>
</evidence>
<comment type="caution">
    <text evidence="7">The sequence shown here is derived from an EMBL/GenBank/DDBJ whole genome shotgun (WGS) entry which is preliminary data.</text>
</comment>
<feature type="transmembrane region" description="Helical" evidence="6">
    <location>
        <begin position="397"/>
        <end position="415"/>
    </location>
</feature>
<feature type="transmembrane region" description="Helical" evidence="6">
    <location>
        <begin position="12"/>
        <end position="35"/>
    </location>
</feature>
<feature type="transmembrane region" description="Helical" evidence="6">
    <location>
        <begin position="47"/>
        <end position="71"/>
    </location>
</feature>
<dbReference type="Pfam" id="PF01943">
    <property type="entry name" value="Polysacc_synt"/>
    <property type="match status" value="1"/>
</dbReference>
<feature type="transmembrane region" description="Helical" evidence="6">
    <location>
        <begin position="123"/>
        <end position="141"/>
    </location>
</feature>
<organism evidence="7 8">
    <name type="scientific">Intrasporangium calvum</name>
    <dbReference type="NCBI Taxonomy" id="53358"/>
    <lineage>
        <taxon>Bacteria</taxon>
        <taxon>Bacillati</taxon>
        <taxon>Actinomycetota</taxon>
        <taxon>Actinomycetes</taxon>
        <taxon>Micrococcales</taxon>
        <taxon>Intrasporangiaceae</taxon>
        <taxon>Intrasporangium</taxon>
    </lineage>
</organism>
<keyword evidence="3 6" id="KW-0812">Transmembrane</keyword>
<accession>A0ABT5GC90</accession>
<feature type="transmembrane region" description="Helical" evidence="6">
    <location>
        <begin position="235"/>
        <end position="256"/>
    </location>
</feature>
<protein>
    <submittedName>
        <fullName evidence="7">Oligosaccharide flippase family protein</fullName>
    </submittedName>
</protein>
<evidence type="ECO:0000256" key="3">
    <source>
        <dbReference type="ARBA" id="ARBA00022692"/>
    </source>
</evidence>
<feature type="transmembrane region" description="Helical" evidence="6">
    <location>
        <begin position="344"/>
        <end position="365"/>
    </location>
</feature>
<evidence type="ECO:0000256" key="2">
    <source>
        <dbReference type="ARBA" id="ARBA00022475"/>
    </source>
</evidence>
<dbReference type="EMBL" id="JAPFQL010000003">
    <property type="protein sequence ID" value="MDC5695871.1"/>
    <property type="molecule type" value="Genomic_DNA"/>
</dbReference>
<comment type="subcellular location">
    <subcellularLocation>
        <location evidence="1">Cell membrane</location>
        <topology evidence="1">Multi-pass membrane protein</topology>
    </subcellularLocation>
</comment>
<sequence length="427" mass="43823">MTGEPVAARPRTVARSGASLLVGTLFSNLLSYAFFAVLSRTITTSDLGAVGSIINVSVLASVPALGLQLVAARMVARAAAGDRTHGLSASALVRFSLLLSTVLVVLLVMATPFVAQILDVDRAVVVVLAASLVPMTLTYLLQGVLQGHERFAALAVVLSAAGVAKFLAATVATALSAGVLGIIGLFAGGWLVVAALALALTRPSWALLARDTPESSVHDHVPRWTTTTDQLARSVALAVVPTSGLFFLSSIDVILARVHLPPDDSGEYIIGALFTKAAFWGMSFLATLFYPGMAQHHRRRWALTRALGITVLIGASGVVASAVLGGPLATLVGGQGYASVGPLLWRFTALGVCLSLVQVLAYAGVARASAPMGVAMWGASAVAVLGVARWHASIVDVVTVLLVVAAGLVLAGLAIEGRSLARADTDS</sequence>
<keyword evidence="8" id="KW-1185">Reference proteome</keyword>
<feature type="transmembrane region" description="Helical" evidence="6">
    <location>
        <begin position="372"/>
        <end position="391"/>
    </location>
</feature>
<dbReference type="PANTHER" id="PTHR30250:SF11">
    <property type="entry name" value="O-ANTIGEN TRANSPORTER-RELATED"/>
    <property type="match status" value="1"/>
</dbReference>
<dbReference type="PANTHER" id="PTHR30250">
    <property type="entry name" value="PST FAMILY PREDICTED COLANIC ACID TRANSPORTER"/>
    <property type="match status" value="1"/>
</dbReference>